<protein>
    <submittedName>
        <fullName evidence="2">Uncharacterized protein</fullName>
    </submittedName>
</protein>
<sequence>MADVGAEIQRVQKEIGKVEEDIQQTVADLKALDAQPQSSGLSEAEAALLSAKRLHLYRREEQLRTKEEQLRTKEEQLRKEKEQLRTKEEQLRKEKEQLRKEKEESVEGPQHAAVVRATPQVARGPKLRLRQDLDPDLFFFEPVDTGGSAAASASAGCSSAFFLDPEGRQQEELQVWLGFAEKWHREGRPIPPLYINGLVKTGKSYMLNQVLPAVVNSRYGSGGSGRQHGGGTGALPEPNVLLVDVLGCNRSSGGGGFLVDFLRKLKRSAADQQLYAAASTPIPSDRSAGAVADAIDDFLRRLPQDRLNFLLVDEAQSFYLLERACPPRGPTLNVDAVLHMRRILKGILLNSPHWVAWAVTGSSMGTLWANVAATPTNGMALLSSHYRINLSPTMSEGVLQVGWEQLKAQDPSAIPLPSDLVWRSPPHIAILAYLCMQWSLAPTASTAAKLVQQTLTQKLIPEVLADLRIVLQVLGSPASQVVLLRQLVDPAAGVEPLKLPPAFGALLESYATERDGRLYLDNPLFAQVLQAVTTESGELLDSITTVPSLSSALYRELVALGECCKDKDVASVGALRSLLQDMASALGLTPDELLKADWFVQVRDHRCNNRGTKTNFERDNGAQSDVQVGLRWYHVLLRNILSHAPPPEQRDFLQAYPPQLAPFHSSNRISEALTKTYESAVPIKTGGSAKPTRSKARGAPAAATPRAQVQPHAGPARPIALHWGKRLGRAAVVPLRYMGGM</sequence>
<feature type="compositionally biased region" description="Low complexity" evidence="1">
    <location>
        <begin position="697"/>
        <end position="707"/>
    </location>
</feature>
<name>A0A836BNV2_9CHLO</name>
<feature type="compositionally biased region" description="Basic and acidic residues" evidence="1">
    <location>
        <begin position="67"/>
        <end position="105"/>
    </location>
</feature>
<feature type="region of interest" description="Disordered" evidence="1">
    <location>
        <begin position="683"/>
        <end position="714"/>
    </location>
</feature>
<organism evidence="2 3">
    <name type="scientific">Edaphochlamys debaryana</name>
    <dbReference type="NCBI Taxonomy" id="47281"/>
    <lineage>
        <taxon>Eukaryota</taxon>
        <taxon>Viridiplantae</taxon>
        <taxon>Chlorophyta</taxon>
        <taxon>core chlorophytes</taxon>
        <taxon>Chlorophyceae</taxon>
        <taxon>CS clade</taxon>
        <taxon>Chlamydomonadales</taxon>
        <taxon>Chlamydomonadales incertae sedis</taxon>
        <taxon>Edaphochlamys</taxon>
    </lineage>
</organism>
<dbReference type="Proteomes" id="UP000612055">
    <property type="component" value="Unassembled WGS sequence"/>
</dbReference>
<gene>
    <name evidence="2" type="ORF">HYH03_018933</name>
</gene>
<dbReference type="AlphaFoldDB" id="A0A836BNV2"/>
<proteinExistence type="predicted"/>
<evidence type="ECO:0000313" key="3">
    <source>
        <dbReference type="Proteomes" id="UP000612055"/>
    </source>
</evidence>
<keyword evidence="3" id="KW-1185">Reference proteome</keyword>
<reference evidence="2" key="1">
    <citation type="journal article" date="2020" name="bioRxiv">
        <title>Comparative genomics of Chlamydomonas.</title>
        <authorList>
            <person name="Craig R.J."/>
            <person name="Hasan A.R."/>
            <person name="Ness R.W."/>
            <person name="Keightley P.D."/>
        </authorList>
    </citation>
    <scope>NUCLEOTIDE SEQUENCE</scope>
    <source>
        <strain evidence="2">CCAP 11/70</strain>
    </source>
</reference>
<feature type="region of interest" description="Disordered" evidence="1">
    <location>
        <begin position="67"/>
        <end position="111"/>
    </location>
</feature>
<evidence type="ECO:0000313" key="2">
    <source>
        <dbReference type="EMBL" id="KAG2482109.1"/>
    </source>
</evidence>
<evidence type="ECO:0000256" key="1">
    <source>
        <dbReference type="SAM" id="MobiDB-lite"/>
    </source>
</evidence>
<dbReference type="OrthoDB" id="537030at2759"/>
<accession>A0A836BNV2</accession>
<comment type="caution">
    <text evidence="2">The sequence shown here is derived from an EMBL/GenBank/DDBJ whole genome shotgun (WGS) entry which is preliminary data.</text>
</comment>
<dbReference type="EMBL" id="JAEHOE010000260">
    <property type="protein sequence ID" value="KAG2482109.1"/>
    <property type="molecule type" value="Genomic_DNA"/>
</dbReference>